<organism evidence="2 3">
    <name type="scientific">Araneus ventricosus</name>
    <name type="common">Orbweaver spider</name>
    <name type="synonym">Epeira ventricosa</name>
    <dbReference type="NCBI Taxonomy" id="182803"/>
    <lineage>
        <taxon>Eukaryota</taxon>
        <taxon>Metazoa</taxon>
        <taxon>Ecdysozoa</taxon>
        <taxon>Arthropoda</taxon>
        <taxon>Chelicerata</taxon>
        <taxon>Arachnida</taxon>
        <taxon>Araneae</taxon>
        <taxon>Araneomorphae</taxon>
        <taxon>Entelegynae</taxon>
        <taxon>Araneoidea</taxon>
        <taxon>Araneidae</taxon>
        <taxon>Araneus</taxon>
    </lineage>
</organism>
<sequence>MSYVITQPPLPPCQQNKQIHSPLATPQRSRVKDGHQAEIFEESERDSIQSRDYESRDREILKAALSPRPCSSPIPVKPINLKP</sequence>
<proteinExistence type="predicted"/>
<keyword evidence="3" id="KW-1185">Reference proteome</keyword>
<dbReference type="Proteomes" id="UP000499080">
    <property type="component" value="Unassembled WGS sequence"/>
</dbReference>
<dbReference type="EMBL" id="BGPR01010793">
    <property type="protein sequence ID" value="GBN48027.1"/>
    <property type="molecule type" value="Genomic_DNA"/>
</dbReference>
<feature type="region of interest" description="Disordered" evidence="1">
    <location>
        <begin position="1"/>
        <end position="83"/>
    </location>
</feature>
<accession>A0A4Y2PCP8</accession>
<protein>
    <submittedName>
        <fullName evidence="2">Uncharacterized protein</fullName>
    </submittedName>
</protein>
<name>A0A4Y2PCP8_ARAVE</name>
<feature type="compositionally biased region" description="Polar residues" evidence="1">
    <location>
        <begin position="13"/>
        <end position="28"/>
    </location>
</feature>
<reference evidence="2 3" key="1">
    <citation type="journal article" date="2019" name="Sci. Rep.">
        <title>Orb-weaving spider Araneus ventricosus genome elucidates the spidroin gene catalogue.</title>
        <authorList>
            <person name="Kono N."/>
            <person name="Nakamura H."/>
            <person name="Ohtoshi R."/>
            <person name="Moran D.A.P."/>
            <person name="Shinohara A."/>
            <person name="Yoshida Y."/>
            <person name="Fujiwara M."/>
            <person name="Mori M."/>
            <person name="Tomita M."/>
            <person name="Arakawa K."/>
        </authorList>
    </citation>
    <scope>NUCLEOTIDE SEQUENCE [LARGE SCALE GENOMIC DNA]</scope>
</reference>
<feature type="compositionally biased region" description="Basic and acidic residues" evidence="1">
    <location>
        <begin position="45"/>
        <end position="61"/>
    </location>
</feature>
<evidence type="ECO:0000313" key="2">
    <source>
        <dbReference type="EMBL" id="GBN48027.1"/>
    </source>
</evidence>
<dbReference type="AlphaFoldDB" id="A0A4Y2PCP8"/>
<evidence type="ECO:0000313" key="3">
    <source>
        <dbReference type="Proteomes" id="UP000499080"/>
    </source>
</evidence>
<comment type="caution">
    <text evidence="2">The sequence shown here is derived from an EMBL/GenBank/DDBJ whole genome shotgun (WGS) entry which is preliminary data.</text>
</comment>
<gene>
    <name evidence="2" type="ORF">AVEN_55602_1</name>
</gene>
<evidence type="ECO:0000256" key="1">
    <source>
        <dbReference type="SAM" id="MobiDB-lite"/>
    </source>
</evidence>